<reference evidence="1 2" key="1">
    <citation type="submission" date="2024-04" db="EMBL/GenBank/DDBJ databases">
        <authorList>
            <consortium name="Genoscope - CEA"/>
            <person name="William W."/>
        </authorList>
    </citation>
    <scope>NUCLEOTIDE SEQUENCE [LARGE SCALE GENOMIC DNA]</scope>
</reference>
<dbReference type="EMBL" id="CAXITT010000094">
    <property type="protein sequence ID" value="CAL1531605.1"/>
    <property type="molecule type" value="Genomic_DNA"/>
</dbReference>
<protein>
    <submittedName>
        <fullName evidence="1">Uncharacterized protein</fullName>
    </submittedName>
</protein>
<name>A0AAV2HCQ8_LYMST</name>
<feature type="non-terminal residue" evidence="1">
    <location>
        <position position="144"/>
    </location>
</feature>
<comment type="caution">
    <text evidence="1">The sequence shown here is derived from an EMBL/GenBank/DDBJ whole genome shotgun (WGS) entry which is preliminary data.</text>
</comment>
<organism evidence="1 2">
    <name type="scientific">Lymnaea stagnalis</name>
    <name type="common">Great pond snail</name>
    <name type="synonym">Helix stagnalis</name>
    <dbReference type="NCBI Taxonomy" id="6523"/>
    <lineage>
        <taxon>Eukaryota</taxon>
        <taxon>Metazoa</taxon>
        <taxon>Spiralia</taxon>
        <taxon>Lophotrochozoa</taxon>
        <taxon>Mollusca</taxon>
        <taxon>Gastropoda</taxon>
        <taxon>Heterobranchia</taxon>
        <taxon>Euthyneura</taxon>
        <taxon>Panpulmonata</taxon>
        <taxon>Hygrophila</taxon>
        <taxon>Lymnaeoidea</taxon>
        <taxon>Lymnaeidae</taxon>
        <taxon>Lymnaea</taxon>
    </lineage>
</organism>
<dbReference type="Proteomes" id="UP001497497">
    <property type="component" value="Unassembled WGS sequence"/>
</dbReference>
<dbReference type="AlphaFoldDB" id="A0AAV2HCQ8"/>
<sequence length="144" mass="16020">SDSHRLKQLHLPHIGSTNLLSAKNRKKARALFLSQLSKPAPPEPIKPPPRITLERPFSGWDVVGQKASSTKPALNVRLPTLDDTLPAMLKLARTTQSSYNIPIMDLDGCNYPPASPRTEAKLYISKFGITELLKFLLQSLIINR</sequence>
<feature type="non-terminal residue" evidence="1">
    <location>
        <position position="1"/>
    </location>
</feature>
<proteinExistence type="predicted"/>
<gene>
    <name evidence="1" type="ORF">GSLYS_00005700001</name>
</gene>
<evidence type="ECO:0000313" key="1">
    <source>
        <dbReference type="EMBL" id="CAL1531605.1"/>
    </source>
</evidence>
<evidence type="ECO:0000313" key="2">
    <source>
        <dbReference type="Proteomes" id="UP001497497"/>
    </source>
</evidence>
<keyword evidence="2" id="KW-1185">Reference proteome</keyword>
<accession>A0AAV2HCQ8</accession>